<dbReference type="SMART" id="SM00271">
    <property type="entry name" value="DnaJ"/>
    <property type="match status" value="1"/>
</dbReference>
<evidence type="ECO:0000259" key="2">
    <source>
        <dbReference type="SMART" id="SM00271"/>
    </source>
</evidence>
<accession>A0A813P9Y9</accession>
<dbReference type="SUPFAM" id="SSF46565">
    <property type="entry name" value="Chaperone J-domain"/>
    <property type="match status" value="1"/>
</dbReference>
<dbReference type="InterPro" id="IPR036869">
    <property type="entry name" value="J_dom_sf"/>
</dbReference>
<dbReference type="PRINTS" id="PR00625">
    <property type="entry name" value="JDOMAIN"/>
</dbReference>
<dbReference type="PANTHER" id="PTHR45090">
    <property type="entry name" value="CHAPERONE PROTEIN DNAJ 20 CHLOROPLASTIC"/>
    <property type="match status" value="1"/>
</dbReference>
<dbReference type="PANTHER" id="PTHR45090:SF8">
    <property type="entry name" value="J DOMAIN-CONTAINING PROTEIN"/>
    <property type="match status" value="1"/>
</dbReference>
<gene>
    <name evidence="3" type="ORF">OXX778_LOCUS3840</name>
</gene>
<proteinExistence type="predicted"/>
<organism evidence="3 4">
    <name type="scientific">Brachionus calyciflorus</name>
    <dbReference type="NCBI Taxonomy" id="104777"/>
    <lineage>
        <taxon>Eukaryota</taxon>
        <taxon>Metazoa</taxon>
        <taxon>Spiralia</taxon>
        <taxon>Gnathifera</taxon>
        <taxon>Rotifera</taxon>
        <taxon>Eurotatoria</taxon>
        <taxon>Monogononta</taxon>
        <taxon>Pseudotrocha</taxon>
        <taxon>Ploima</taxon>
        <taxon>Brachionidae</taxon>
        <taxon>Brachionus</taxon>
    </lineage>
</organism>
<dbReference type="Gene3D" id="1.10.287.110">
    <property type="entry name" value="DnaJ domain"/>
    <property type="match status" value="1"/>
</dbReference>
<protein>
    <recommendedName>
        <fullName evidence="2">J domain-containing protein</fullName>
    </recommendedName>
</protein>
<reference evidence="3" key="1">
    <citation type="submission" date="2021-02" db="EMBL/GenBank/DDBJ databases">
        <authorList>
            <person name="Nowell W R."/>
        </authorList>
    </citation>
    <scope>NUCLEOTIDE SEQUENCE</scope>
    <source>
        <strain evidence="3">Ploen Becks lab</strain>
    </source>
</reference>
<evidence type="ECO:0000313" key="4">
    <source>
        <dbReference type="Proteomes" id="UP000663879"/>
    </source>
</evidence>
<dbReference type="OrthoDB" id="66964at2759"/>
<evidence type="ECO:0000256" key="1">
    <source>
        <dbReference type="SAM" id="Coils"/>
    </source>
</evidence>
<keyword evidence="1" id="KW-0175">Coiled coil</keyword>
<comment type="caution">
    <text evidence="3">The sequence shown here is derived from an EMBL/GenBank/DDBJ whole genome shotgun (WGS) entry which is preliminary data.</text>
</comment>
<dbReference type="InterPro" id="IPR001623">
    <property type="entry name" value="DnaJ_domain"/>
</dbReference>
<keyword evidence="4" id="KW-1185">Reference proteome</keyword>
<evidence type="ECO:0000313" key="3">
    <source>
        <dbReference type="EMBL" id="CAF0749626.1"/>
    </source>
</evidence>
<dbReference type="CDD" id="cd06257">
    <property type="entry name" value="DnaJ"/>
    <property type="match status" value="1"/>
</dbReference>
<feature type="domain" description="J" evidence="2">
    <location>
        <begin position="895"/>
        <end position="955"/>
    </location>
</feature>
<dbReference type="AlphaFoldDB" id="A0A813P9Y9"/>
<dbReference type="Pfam" id="PF00226">
    <property type="entry name" value="DnaJ"/>
    <property type="match status" value="1"/>
</dbReference>
<dbReference type="Proteomes" id="UP000663879">
    <property type="component" value="Unassembled WGS sequence"/>
</dbReference>
<dbReference type="InterPro" id="IPR053232">
    <property type="entry name" value="DnaJ_C/III_chloroplastic"/>
</dbReference>
<name>A0A813P9Y9_9BILA</name>
<feature type="coiled-coil region" evidence="1">
    <location>
        <begin position="588"/>
        <end position="681"/>
    </location>
</feature>
<dbReference type="EMBL" id="CAJNOC010000355">
    <property type="protein sequence ID" value="CAF0749626.1"/>
    <property type="molecule type" value="Genomic_DNA"/>
</dbReference>
<sequence>MNRISELSELFKLLLQECLEECACQLDDDLFDRNVAYLLAQVKKIGNEYDSKMNETTVFQIITEAKNANKRQKFTFIEGYRSRYQGRTKNVSNAGIFPSYSYDYLSIQNEEEINGHMLKELASFVGYQDLGPPDRHGNKKNLEQLIYEKSQHLTLGNLIKNGILRHEKIYLDNSGLSKNNSFKFGDVEIGKDRLLVDPIEIQGYAHDPTLAQSDSKATVDKRTLTFYFYWLGKKQGEKKIVFSFFTPKRIKICFLLDLEFTVNKSFRVPVLANFITFGFAPLVYNRSKCSTWTYPRKLEFTIITNRIRLKCLEKLDLYISQDTAADFLQMEALLINLKYKLKNHDDEEIKRLENCQEAYKVLMEDEIDINREIDVMINFLKMLEAKNSEMKQNFGYETAEIFALNSFSHWKLIDYLDALKQLDHGDREALVKIILLKPEMVRDYPTFAHLVSSQNENMLLGIAFEELMSTKIIASAKENGILLTRYEGDGHGVLPNGNQTPLYSDLVFSDEKGNFYSYQMKFSDKKTNLVEMIKSFFRTHNNSVNETQIDGLSIQKTKILVPKGLVPEDQKQNCFDEVNLDNRVKIKMATVEETKEFLEKNYETLQSLKNQNIIENLKNLKNTIKSLNTKLVNKANILEQVRGTNGEEKLTEQIKRLQEELDQAKVDIENLEESIENSKINLSSRDMYFKQTLKQCGIICSVAAICSGVTYFVINLHRNWDDYKSGKITGWELSKKVASNTVKGAICSSAISLFIIGGTEVGKYMSASPSSIVSSSGSILAKTLGPGFMSAAIIFQTMNIITDWNDKRITSCERDKLLVRMGLSSSIGYLVAKASASLFIGPIGKCIAAGACIAVALGDYFLGDKITSLIFKEDENEIESILTHKCNEIEKEVTKKAYSIFCLTEHCTDRELKDAYLAAALKYHPDKCQKDKQEENKKIFQAVSAAYSYLKEKRNK</sequence>